<dbReference type="RefSeq" id="YP_009665981.1">
    <property type="nucleotide sequence ID" value="NC_043400.1"/>
</dbReference>
<dbReference type="Pfam" id="PF01443">
    <property type="entry name" value="Viral_helicase1"/>
    <property type="match status" value="1"/>
</dbReference>
<feature type="compositionally biased region" description="Polar residues" evidence="1">
    <location>
        <begin position="24"/>
        <end position="36"/>
    </location>
</feature>
<name>Q85079_9VIRU</name>
<evidence type="ECO:0000256" key="1">
    <source>
        <dbReference type="SAM" id="MobiDB-lite"/>
    </source>
</evidence>
<dbReference type="KEGG" id="vg:40526144"/>
<dbReference type="Proteomes" id="UP000234992">
    <property type="component" value="Genome"/>
</dbReference>
<feature type="compositionally biased region" description="Basic and acidic residues" evidence="1">
    <location>
        <begin position="104"/>
        <end position="115"/>
    </location>
</feature>
<dbReference type="EMBL" id="MK377387">
    <property type="protein sequence ID" value="QEG59342.1"/>
    <property type="molecule type" value="Genomic_RNA"/>
</dbReference>
<evidence type="ECO:0000313" key="3">
    <source>
        <dbReference type="EMBL" id="AAB05577.1"/>
    </source>
</evidence>
<dbReference type="EMBL" id="M81486">
    <property type="protein sequence ID" value="AAB05577.1"/>
    <property type="molecule type" value="Genomic_RNA"/>
</dbReference>
<evidence type="ECO:0000313" key="4">
    <source>
        <dbReference type="EMBL" id="QEG59342.1"/>
    </source>
</evidence>
<dbReference type="SUPFAM" id="SSF52540">
    <property type="entry name" value="P-loop containing nucleoside triphosphate hydrolases"/>
    <property type="match status" value="1"/>
</dbReference>
<dbReference type="GO" id="GO:0005524">
    <property type="term" value="F:ATP binding"/>
    <property type="evidence" value="ECO:0007669"/>
    <property type="project" value="InterPro"/>
</dbReference>
<dbReference type="InterPro" id="IPR027351">
    <property type="entry name" value="(+)RNA_virus_helicase_core_dom"/>
</dbReference>
<dbReference type="PROSITE" id="PS51657">
    <property type="entry name" value="PSRV_HELICASE"/>
    <property type="match status" value="1"/>
</dbReference>
<dbReference type="GeneID" id="40526144"/>
<feature type="compositionally biased region" description="Basic and acidic residues" evidence="1">
    <location>
        <begin position="179"/>
        <end position="192"/>
    </location>
</feature>
<keyword evidence="5" id="KW-1185">Reference proteome</keyword>
<feature type="compositionally biased region" description="Low complexity" evidence="1">
    <location>
        <begin position="132"/>
        <end position="142"/>
    </location>
</feature>
<reference evidence="4" key="4">
    <citation type="journal article" date="2019" name="Phytopathology">
        <title>Construction of an infectious Poa semilatent virus cDNA clone and comparisons of hordeivirus cytopathology and pathogenicity.</title>
        <authorList>
            <person name="Li Z."/>
            <person name="Jiang Z."/>
            <person name="Yang X."/>
            <person name="Yue N."/>
            <person name="Wang X."/>
            <person name="Zhang K."/>
            <person name="Jackson A.O."/>
            <person name="Li D."/>
            <person name="Zhang Y."/>
        </authorList>
    </citation>
    <scope>NUCLEOTIDE SEQUENCE</scope>
    <source>
        <strain evidence="4">Canada</strain>
    </source>
</reference>
<dbReference type="Gene3D" id="3.40.50.300">
    <property type="entry name" value="P-loop containing nucleotide triphosphate hydrolases"/>
    <property type="match status" value="1"/>
</dbReference>
<feature type="compositionally biased region" description="Basic and acidic residues" evidence="1">
    <location>
        <begin position="39"/>
        <end position="62"/>
    </location>
</feature>
<reference evidence="3 5" key="3">
    <citation type="journal article" date="1996" name="Virology">
        <title>Comparisons of the genomic cis-elements and coding regions in RNA beta components of the hordeiviruses barley stripe mosaic virus, lychnis ringspot virus, and poa semilatent virus.</title>
        <authorList>
            <person name="Solovyev A.G."/>
            <person name="Savenkov E.I."/>
            <person name="Agranovsky A.A."/>
            <person name="Morozov S.Y."/>
        </authorList>
    </citation>
    <scope>NUCLEOTIDE SEQUENCE [LARGE SCALE GENOMIC DNA]</scope>
</reference>
<protein>
    <submittedName>
        <fullName evidence="3">Beta-B-protein</fullName>
    </submittedName>
    <submittedName>
        <fullName evidence="4">TGB1 protein</fullName>
    </submittedName>
</protein>
<sequence length="576" mass="63105">MSDGLRTNHQNETPGVQSEKMELRQTTSDDTQNQADSGAKSHDTNTSRVDETAKTTDVKESPSGESLSGVSAVSGGTDKGEKSAVRKEAGESKESPKSVPSDGGEVKHVDTETKAKSKRKKKNKKTPKEGTSKTTSESSSAKNVESKESKKQTKPKAVSPSSDTSKIASEVGSAKKATKKESKKQTKDKGSAEDLNANTKLKAKASEQKGPTIPGTSAEASRIDLLQSSTAEKFTKNDVRRTALVNEFVAQIHKFCIEQGFEPTGRQYMRARANLFELVGLRNLYMEHLKKTAAKACNFTKDRIRRKLFLTSNHKPSVDFLVGIVSGVPGCGKSTLVRKLLDSPISCYVALANPATERDYRGTSNVMTLDDLLLAKVPMSSDLLIVDEYTLAESAEILLLQRRVRSSLVLLVGDVAQGRSNNASNIEYLTLPVIYRKITSHRIGEETAKACSKQGNRIRSAGRKDKLILVDYEGETEETEKNLAFTEETRDDVKDCGYDCSLVSEVQGLEYESVTLFLRNTDRAAASDHHKRTVSMTRHKSLLIIRAEQEIGQPFLMGELSVSSKRPSNAHVYSSE</sequence>
<feature type="compositionally biased region" description="Basic residues" evidence="1">
    <location>
        <begin position="116"/>
        <end position="125"/>
    </location>
</feature>
<accession>Q85079</accession>
<feature type="domain" description="(+)RNA virus helicase C-terminal" evidence="2">
    <location>
        <begin position="294"/>
        <end position="576"/>
    </location>
</feature>
<reference evidence="3" key="2">
    <citation type="submission" date="1993-08" db="EMBL/GenBank/DDBJ databases">
        <authorList>
            <person name="Solovyev A."/>
        </authorList>
    </citation>
    <scope>NUCLEOTIDE SEQUENCE</scope>
</reference>
<feature type="compositionally biased region" description="Polar residues" evidence="1">
    <location>
        <begin position="1"/>
        <end position="16"/>
    </location>
</feature>
<evidence type="ECO:0000259" key="2">
    <source>
        <dbReference type="PROSITE" id="PS51657"/>
    </source>
</evidence>
<feature type="compositionally biased region" description="Basic and acidic residues" evidence="1">
    <location>
        <begin position="78"/>
        <end position="96"/>
    </location>
</feature>
<evidence type="ECO:0000313" key="5">
    <source>
        <dbReference type="Proteomes" id="UP000234992"/>
    </source>
</evidence>
<feature type="region of interest" description="Disordered" evidence="1">
    <location>
        <begin position="1"/>
        <end position="221"/>
    </location>
</feature>
<dbReference type="InterPro" id="IPR027417">
    <property type="entry name" value="P-loop_NTPase"/>
</dbReference>
<organism evidence="3 5">
    <name type="scientific">Poa semilatent virus</name>
    <dbReference type="NCBI Taxonomy" id="12328"/>
    <lineage>
        <taxon>Viruses</taxon>
        <taxon>Riboviria</taxon>
        <taxon>Orthornavirae</taxon>
        <taxon>Kitrinoviricota</taxon>
        <taxon>Alsuviricetes</taxon>
        <taxon>Martellivirales</taxon>
        <taxon>Virgaviridae</taxon>
        <taxon>Hordeivirus</taxon>
        <taxon>Hordeivirus poae</taxon>
    </lineage>
</organism>
<reference evidence="3 5" key="1">
    <citation type="journal article" date="1992" name="J. Gen. Virol.">
        <title>Poa semilatent virus, a hordeivirus having no internal polydisperse poly(A) in the 3' non-coding region of the RNA genome.</title>
        <authorList>
            <person name="Agranovsky A.A."/>
            <person name="Karasev A.V."/>
            <person name="Novikov V.K."/>
            <person name="Lunina N.A."/>
            <person name="Loginov S."/>
            <person name="Tyulkina L.G."/>
        </authorList>
    </citation>
    <scope>NUCLEOTIDE SEQUENCE [LARGE SCALE GENOMIC DNA]</scope>
</reference>
<proteinExistence type="predicted"/>